<feature type="signal peptide" evidence="1">
    <location>
        <begin position="1"/>
        <end position="22"/>
    </location>
</feature>
<name>A0A0N0XGR0_9NEIS</name>
<protein>
    <submittedName>
        <fullName evidence="3">PEP-CTERM motif protein</fullName>
    </submittedName>
</protein>
<accession>A0A0N0XGR0</accession>
<evidence type="ECO:0000313" key="3">
    <source>
        <dbReference type="EMBL" id="KPC50276.1"/>
    </source>
</evidence>
<evidence type="ECO:0000259" key="2">
    <source>
        <dbReference type="Pfam" id="PF07589"/>
    </source>
</evidence>
<dbReference type="NCBIfam" id="TIGR02595">
    <property type="entry name" value="PEP_CTERM"/>
    <property type="match status" value="1"/>
</dbReference>
<dbReference type="EMBL" id="LAQT01000030">
    <property type="protein sequence ID" value="KPC50276.1"/>
    <property type="molecule type" value="Genomic_DNA"/>
</dbReference>
<gene>
    <name evidence="3" type="ORF">WG78_17935</name>
</gene>
<dbReference type="AlphaFoldDB" id="A0A0N0XGR0"/>
<dbReference type="RefSeq" id="WP_161805146.1">
    <property type="nucleotide sequence ID" value="NZ_LAQT01000030.1"/>
</dbReference>
<feature type="domain" description="Ice-binding protein C-terminal" evidence="2">
    <location>
        <begin position="217"/>
        <end position="241"/>
    </location>
</feature>
<feature type="chain" id="PRO_5005863242" evidence="1">
    <location>
        <begin position="23"/>
        <end position="246"/>
    </location>
</feature>
<evidence type="ECO:0000256" key="1">
    <source>
        <dbReference type="SAM" id="SignalP"/>
    </source>
</evidence>
<proteinExistence type="predicted"/>
<dbReference type="InterPro" id="IPR013424">
    <property type="entry name" value="Ice-binding_C"/>
</dbReference>
<keyword evidence="4" id="KW-1185">Reference proteome</keyword>
<keyword evidence="1" id="KW-0732">Signal</keyword>
<comment type="caution">
    <text evidence="3">The sequence shown here is derived from an EMBL/GenBank/DDBJ whole genome shotgun (WGS) entry which is preliminary data.</text>
</comment>
<reference evidence="3 4" key="1">
    <citation type="submission" date="2015-07" db="EMBL/GenBank/DDBJ databases">
        <title>Draft genome sequence of the Amantichitinum ursilacus IGB-41, a new chitin-degrading bacterium.</title>
        <authorList>
            <person name="Kirstahler P."/>
            <person name="Guenther M."/>
            <person name="Grumaz C."/>
            <person name="Rupp S."/>
            <person name="Zibek S."/>
            <person name="Sohn K."/>
        </authorList>
    </citation>
    <scope>NUCLEOTIDE SEQUENCE [LARGE SCALE GENOMIC DNA]</scope>
    <source>
        <strain evidence="3 4">IGB-41</strain>
    </source>
</reference>
<evidence type="ECO:0000313" key="4">
    <source>
        <dbReference type="Proteomes" id="UP000037939"/>
    </source>
</evidence>
<sequence>MISKTRLALAALFSCLSLNSYAAVVQTAHLDFGLQYSGDVSLGATFYKSQFSLIDALGSHGSGVVANAPNQYTSGDSSGAFSVDVVDGVQHLTLDTAAASGSHANYSIASFKQTITIGADGGSLYLPYALSGSTDPNVAPLDSQSVFSGVFWAWVDPVTGKYTTDGAKVGDLTGAGDVVSNNSFTTLLFAAHGTPYTFQLSFTLEQTLEEYQVLPPPVPEPETWALMGMGLVGLTAAARRRKQTHN</sequence>
<organism evidence="3 4">
    <name type="scientific">Amantichitinum ursilacus</name>
    <dbReference type="NCBI Taxonomy" id="857265"/>
    <lineage>
        <taxon>Bacteria</taxon>
        <taxon>Pseudomonadati</taxon>
        <taxon>Pseudomonadota</taxon>
        <taxon>Betaproteobacteria</taxon>
        <taxon>Neisseriales</taxon>
        <taxon>Chitinibacteraceae</taxon>
        <taxon>Amantichitinum</taxon>
    </lineage>
</organism>
<dbReference type="Pfam" id="PF07589">
    <property type="entry name" value="PEP-CTERM"/>
    <property type="match status" value="1"/>
</dbReference>
<dbReference type="Proteomes" id="UP000037939">
    <property type="component" value="Unassembled WGS sequence"/>
</dbReference>